<gene>
    <name evidence="1" type="ORF">TWF970_000148</name>
</gene>
<dbReference type="OrthoDB" id="5352492at2759"/>
<protein>
    <submittedName>
        <fullName evidence="1">Uncharacterized protein</fullName>
    </submittedName>
</protein>
<evidence type="ECO:0000313" key="2">
    <source>
        <dbReference type="Proteomes" id="UP000474640"/>
    </source>
</evidence>
<dbReference type="AlphaFoldDB" id="A0A7C8RHP6"/>
<comment type="caution">
    <text evidence="1">The sequence shown here is derived from an EMBL/GenBank/DDBJ whole genome shotgun (WGS) entry which is preliminary data.</text>
</comment>
<evidence type="ECO:0000313" key="1">
    <source>
        <dbReference type="EMBL" id="KAF3290887.1"/>
    </source>
</evidence>
<organism evidence="1 2">
    <name type="scientific">Orbilia oligospora</name>
    <name type="common">Nematode-trapping fungus</name>
    <name type="synonym">Arthrobotrys oligospora</name>
    <dbReference type="NCBI Taxonomy" id="2813651"/>
    <lineage>
        <taxon>Eukaryota</taxon>
        <taxon>Fungi</taxon>
        <taxon>Dikarya</taxon>
        <taxon>Ascomycota</taxon>
        <taxon>Pezizomycotina</taxon>
        <taxon>Orbiliomycetes</taxon>
        <taxon>Orbiliales</taxon>
        <taxon>Orbiliaceae</taxon>
        <taxon>Orbilia</taxon>
    </lineage>
</organism>
<dbReference type="Proteomes" id="UP000474640">
    <property type="component" value="Unassembled WGS sequence"/>
</dbReference>
<name>A0A7C8RHP6_ORBOL</name>
<proteinExistence type="predicted"/>
<accession>A0A7C8RHP6</accession>
<reference evidence="1 2" key="1">
    <citation type="submission" date="2020-01" db="EMBL/GenBank/DDBJ databases">
        <authorList>
            <person name="Palmer J.M."/>
        </authorList>
    </citation>
    <scope>NUCLEOTIDE SEQUENCE [LARGE SCALE GENOMIC DNA]</scope>
    <source>
        <strain evidence="1 2">TWF970</strain>
    </source>
</reference>
<dbReference type="EMBL" id="JAABOJ010000001">
    <property type="protein sequence ID" value="KAF3290887.1"/>
    <property type="molecule type" value="Genomic_DNA"/>
</dbReference>
<sequence>MLIPDKQDSTSVSNLLHWIGGFFGADINMEDIFPGIDMNKIFLHRLSTTCPDSGPKKTELVMKISWSSLILMLTLSYDSGFGFEATLFPQNKKTLAPVFSSIPFMPDYEDWDILDYGRLMLAYDFNDKTTKPTFSVATGISLQDSNKTYGTTLAATLGYEKEIWSLSGSVFQLNGGLLYSLFDQNSNLEMVNFFQKITLDLFLSYTYAGKGGSQFVAKGRLYLAGTTLAFDYFHKGKDGKDSEGGGTSLVAIIASICGSDVKDSLSECLENLLFKPKPGEASKSLVHLSICHHAPDYLVFLLRIKITPSITATSLQLQKKVDRTPNAQGLMPTAASPPREL</sequence>